<evidence type="ECO:0000313" key="4">
    <source>
        <dbReference type="Proteomes" id="UP000734854"/>
    </source>
</evidence>
<dbReference type="Pfam" id="PF24818">
    <property type="entry name" value="PH_TRF2_HOY1"/>
    <property type="match status" value="3"/>
</dbReference>
<feature type="domain" description="TRF2/HOY1 PH-like" evidence="2">
    <location>
        <begin position="791"/>
        <end position="822"/>
    </location>
</feature>
<proteinExistence type="predicted"/>
<comment type="caution">
    <text evidence="3">The sequence shown here is derived from an EMBL/GenBank/DDBJ whole genome shotgun (WGS) entry which is preliminary data.</text>
</comment>
<evidence type="ECO:0000313" key="3">
    <source>
        <dbReference type="EMBL" id="KAG6523576.1"/>
    </source>
</evidence>
<dbReference type="PANTHER" id="PTHR33494">
    <property type="entry name" value="OS02G0793800 PROTEIN"/>
    <property type="match status" value="1"/>
</dbReference>
<dbReference type="InterPro" id="IPR057939">
    <property type="entry name" value="TRF2_HOY1_PH"/>
</dbReference>
<dbReference type="PANTHER" id="PTHR33494:SF1">
    <property type="entry name" value="C2H2-TYPE DOMAIN-CONTAINING PROTEIN-RELATED"/>
    <property type="match status" value="1"/>
</dbReference>
<dbReference type="Proteomes" id="UP000734854">
    <property type="component" value="Unassembled WGS sequence"/>
</dbReference>
<feature type="compositionally biased region" description="Polar residues" evidence="1">
    <location>
        <begin position="112"/>
        <end position="125"/>
    </location>
</feature>
<feature type="domain" description="TRF2/HOY1 PH-like" evidence="2">
    <location>
        <begin position="304"/>
        <end position="355"/>
    </location>
</feature>
<dbReference type="EMBL" id="JACMSC010000004">
    <property type="protein sequence ID" value="KAG6523576.1"/>
    <property type="molecule type" value="Genomic_DNA"/>
</dbReference>
<organism evidence="3 4">
    <name type="scientific">Zingiber officinale</name>
    <name type="common">Ginger</name>
    <name type="synonym">Amomum zingiber</name>
    <dbReference type="NCBI Taxonomy" id="94328"/>
    <lineage>
        <taxon>Eukaryota</taxon>
        <taxon>Viridiplantae</taxon>
        <taxon>Streptophyta</taxon>
        <taxon>Embryophyta</taxon>
        <taxon>Tracheophyta</taxon>
        <taxon>Spermatophyta</taxon>
        <taxon>Magnoliopsida</taxon>
        <taxon>Liliopsida</taxon>
        <taxon>Zingiberales</taxon>
        <taxon>Zingiberaceae</taxon>
        <taxon>Zingiber</taxon>
    </lineage>
</organism>
<feature type="region of interest" description="Disordered" evidence="1">
    <location>
        <begin position="185"/>
        <end position="207"/>
    </location>
</feature>
<accession>A0A8J5LU74</accession>
<reference evidence="3 4" key="1">
    <citation type="submission" date="2020-08" db="EMBL/GenBank/DDBJ databases">
        <title>Plant Genome Project.</title>
        <authorList>
            <person name="Zhang R.-G."/>
        </authorList>
    </citation>
    <scope>NUCLEOTIDE SEQUENCE [LARGE SCALE GENOMIC DNA]</scope>
    <source>
        <tissue evidence="3">Rhizome</tissue>
    </source>
</reference>
<name>A0A8J5LU74_ZINOF</name>
<keyword evidence="4" id="KW-1185">Reference proteome</keyword>
<feature type="region of interest" description="Disordered" evidence="1">
    <location>
        <begin position="103"/>
        <end position="125"/>
    </location>
</feature>
<gene>
    <name evidence="3" type="ORF">ZIOFF_013437</name>
</gene>
<evidence type="ECO:0000256" key="1">
    <source>
        <dbReference type="SAM" id="MobiDB-lite"/>
    </source>
</evidence>
<dbReference type="AlphaFoldDB" id="A0A8J5LU74"/>
<sequence>MFCDAFYVHMATLKCVVKSLNSCIGVPLDEKCLKLLSQQPDIILESPYFNPQYSILEDQSDSKSHINDFIKDDSRTTFFDFYEPGPPCATSSISNKTETRDSFGRTLDFDSQDTTSPSSVEELASGNTSLSCDTLFDKEIMDFIPQFFDNNSQSSAASDEQSIISRGNSLCCLFQQNTVGGMVWSSDSGKRRADSTQHSTPPPPAVKLEVKEPLDEKRVRLHKRIREASTSCEQALYNNVLGELGPLGLRPRKSRSLADIDQMMLSQANAGKTLCFTSLKGSEVGEQSDFSASPSSLSKIKASNFPTSLLRIGTWKCVSRYEGDLVTKCYFAKHKLVWEVLEGGLKCKIEFHCSLLQLRKYFLKYTVLEYQSDSKSHINDFIKDDSRSTFSSFYEHGPPCATSSINNKMETQDSFGRTLDFDLQDTPLSCSVEDLAPGNTLLSCDARFDKAITDFIPQFFDKYSQSFAASNEQSIISRGNSLCCQLQQNTVGGMVWTSNFDKRRADSTQHSASPPPAVKLEVEEPLDEKRVHLHKRVKDASTSCEQALYNNVLSEPGPLGLYTRKSRSLDDMIQMMLLRQRQYSASPPPTVKLEVEEPLDEKRVRLHKRVRDASTSCEQALYNNVLREPGPLGLYPRKSRSLADMIQMMLSQAKAGKTICFTSSKGSEVGEQSDFSASSSSLSKIKASNFPASLLSIRTWECVSRYEGDLEAKCYFTKHKHGKFPMLPTPAKYSERNGLVFEFRHAPSRFHLALGSASYDGEVGSGGTLEREARTKSRSLADMIQMMLSQAKAGDLVAKCSFTKHKLVWEVLEGGLKSKIEFH</sequence>
<protein>
    <recommendedName>
        <fullName evidence="2">TRF2/HOY1 PH-like domain-containing protein</fullName>
    </recommendedName>
</protein>
<feature type="domain" description="TRF2/HOY1 PH-like" evidence="2">
    <location>
        <begin position="689"/>
        <end position="720"/>
    </location>
</feature>
<evidence type="ECO:0000259" key="2">
    <source>
        <dbReference type="Pfam" id="PF24818"/>
    </source>
</evidence>